<dbReference type="AlphaFoldDB" id="A0A0F9DXA8"/>
<feature type="region of interest" description="Disordered" evidence="1">
    <location>
        <begin position="1"/>
        <end position="23"/>
    </location>
</feature>
<proteinExistence type="predicted"/>
<evidence type="ECO:0000313" key="2">
    <source>
        <dbReference type="EMBL" id="KKL16463.1"/>
    </source>
</evidence>
<feature type="non-terminal residue" evidence="2">
    <location>
        <position position="23"/>
    </location>
</feature>
<protein>
    <submittedName>
        <fullName evidence="2">Uncharacterized protein</fullName>
    </submittedName>
</protein>
<gene>
    <name evidence="2" type="ORF">LCGC14_2495290</name>
</gene>
<name>A0A0F9DXA8_9ZZZZ</name>
<reference evidence="2" key="1">
    <citation type="journal article" date="2015" name="Nature">
        <title>Complex archaea that bridge the gap between prokaryotes and eukaryotes.</title>
        <authorList>
            <person name="Spang A."/>
            <person name="Saw J.H."/>
            <person name="Jorgensen S.L."/>
            <person name="Zaremba-Niedzwiedzka K."/>
            <person name="Martijn J."/>
            <person name="Lind A.E."/>
            <person name="van Eijk R."/>
            <person name="Schleper C."/>
            <person name="Guy L."/>
            <person name="Ettema T.J."/>
        </authorList>
    </citation>
    <scope>NUCLEOTIDE SEQUENCE</scope>
</reference>
<accession>A0A0F9DXA8</accession>
<organism evidence="2">
    <name type="scientific">marine sediment metagenome</name>
    <dbReference type="NCBI Taxonomy" id="412755"/>
    <lineage>
        <taxon>unclassified sequences</taxon>
        <taxon>metagenomes</taxon>
        <taxon>ecological metagenomes</taxon>
    </lineage>
</organism>
<dbReference type="EMBL" id="LAZR01039649">
    <property type="protein sequence ID" value="KKL16463.1"/>
    <property type="molecule type" value="Genomic_DNA"/>
</dbReference>
<evidence type="ECO:0000256" key="1">
    <source>
        <dbReference type="SAM" id="MobiDB-lite"/>
    </source>
</evidence>
<sequence>MDAPQQAVRNNGFARGAIDSLVS</sequence>
<comment type="caution">
    <text evidence="2">The sequence shown here is derived from an EMBL/GenBank/DDBJ whole genome shotgun (WGS) entry which is preliminary data.</text>
</comment>